<keyword evidence="3" id="KW-0812">Transmembrane</keyword>
<sequence length="470" mass="53610">LNQWTEAIRKVFSGQRLYELLQNIVCNKCNCDSENSLIDCTNNQNEWFSENEWAIIQNDKLIFETIKMEHNNYTSIPKFPTYGVKNLYLGYNQISSIAIGAFQNLTELSRLDLSNNKLTSKNLLPDVFKGPFSEQDFEPLRNLRSLNLGYNLLHFLNDDLFEHLPNLEELILCSNTFQVIDKLTETALSGLSALKVLDMSYMELKTLPETIFHGPRGLETLIASGNLFNQVPKALSYAKNLKRLVLDENPITNLEGENVFPAMTYLKYLSISYMPDLYKIGQGALNNLQNLTELILSDDKMLTEIDEYALAKNVTGENFLDYPPLEKLYLNNCNLTALPRTLIVRWDKLNVIDLRFNPWNCDASNEFMINNLIQRINNSTPLLATNVKCELPQQLKGVEVLNVANDKLLGSSRNGSLVWIVIIACVLLAVPIAISGVVFYRRGYCRCVQKDETAKRALYSRANFSEDFHI</sequence>
<dbReference type="Gene3D" id="3.80.10.10">
    <property type="entry name" value="Ribonuclease Inhibitor"/>
    <property type="match status" value="4"/>
</dbReference>
<keyword evidence="3" id="KW-0472">Membrane</keyword>
<dbReference type="AlphaFoldDB" id="B4MG39"/>
<proteinExistence type="predicted"/>
<dbReference type="HOGENOM" id="CLU_035455_0_0_1"/>
<dbReference type="InterPro" id="IPR001611">
    <property type="entry name" value="Leu-rich_rpt"/>
</dbReference>
<dbReference type="SMART" id="SM00369">
    <property type="entry name" value="LRR_TYP"/>
    <property type="match status" value="7"/>
</dbReference>
<dbReference type="OrthoDB" id="72369at2759"/>
<dbReference type="FunCoup" id="B4MG39">
    <property type="interactions" value="1"/>
</dbReference>
<evidence type="ECO:0000256" key="3">
    <source>
        <dbReference type="SAM" id="Phobius"/>
    </source>
</evidence>
<organism evidence="4 5">
    <name type="scientific">Drosophila virilis</name>
    <name type="common">Fruit fly</name>
    <dbReference type="NCBI Taxonomy" id="7244"/>
    <lineage>
        <taxon>Eukaryota</taxon>
        <taxon>Metazoa</taxon>
        <taxon>Ecdysozoa</taxon>
        <taxon>Arthropoda</taxon>
        <taxon>Hexapoda</taxon>
        <taxon>Insecta</taxon>
        <taxon>Pterygota</taxon>
        <taxon>Neoptera</taxon>
        <taxon>Endopterygota</taxon>
        <taxon>Diptera</taxon>
        <taxon>Brachycera</taxon>
        <taxon>Muscomorpha</taxon>
        <taxon>Ephydroidea</taxon>
        <taxon>Drosophilidae</taxon>
        <taxon>Drosophila</taxon>
    </lineage>
</organism>
<dbReference type="SUPFAM" id="SSF52058">
    <property type="entry name" value="L domain-like"/>
    <property type="match status" value="1"/>
</dbReference>
<keyword evidence="5" id="KW-1185">Reference proteome</keyword>
<dbReference type="eggNOG" id="KOG0619">
    <property type="taxonomic scope" value="Eukaryota"/>
</dbReference>
<keyword evidence="2" id="KW-0677">Repeat</keyword>
<protein>
    <submittedName>
        <fullName evidence="4">Uncharacterized protein</fullName>
    </submittedName>
</protein>
<dbReference type="InterPro" id="IPR003591">
    <property type="entry name" value="Leu-rich_rpt_typical-subtyp"/>
</dbReference>
<dbReference type="PANTHER" id="PTHR24366:SF168">
    <property type="entry name" value="GH22922P-RELATED"/>
    <property type="match status" value="1"/>
</dbReference>
<dbReference type="EMBL" id="CH940671">
    <property type="protein sequence ID" value="EDW58177.2"/>
    <property type="molecule type" value="Genomic_DNA"/>
</dbReference>
<dbReference type="InParanoid" id="B4MG39"/>
<dbReference type="PANTHER" id="PTHR24366">
    <property type="entry name" value="IG(IMMUNOGLOBULIN) AND LRR(LEUCINE RICH REPEAT) DOMAINS"/>
    <property type="match status" value="1"/>
</dbReference>
<evidence type="ECO:0000256" key="2">
    <source>
        <dbReference type="ARBA" id="ARBA00022737"/>
    </source>
</evidence>
<dbReference type="InterPro" id="IPR032675">
    <property type="entry name" value="LRR_dom_sf"/>
</dbReference>
<evidence type="ECO:0000313" key="5">
    <source>
        <dbReference type="Proteomes" id="UP000008792"/>
    </source>
</evidence>
<keyword evidence="3" id="KW-1133">Transmembrane helix</keyword>
<dbReference type="Proteomes" id="UP000008792">
    <property type="component" value="Unassembled WGS sequence"/>
</dbReference>
<dbReference type="Pfam" id="PF13855">
    <property type="entry name" value="LRR_8"/>
    <property type="match status" value="2"/>
</dbReference>
<feature type="transmembrane region" description="Helical" evidence="3">
    <location>
        <begin position="417"/>
        <end position="440"/>
    </location>
</feature>
<evidence type="ECO:0000256" key="1">
    <source>
        <dbReference type="ARBA" id="ARBA00022614"/>
    </source>
</evidence>
<feature type="non-terminal residue" evidence="4">
    <location>
        <position position="1"/>
    </location>
</feature>
<name>B4MG39_DROVI</name>
<evidence type="ECO:0000313" key="4">
    <source>
        <dbReference type="EMBL" id="EDW58177.2"/>
    </source>
</evidence>
<accession>B4MG39</accession>
<reference evidence="4 5" key="1">
    <citation type="journal article" date="2007" name="Nature">
        <title>Evolution of genes and genomes on the Drosophila phylogeny.</title>
        <authorList>
            <consortium name="Drosophila 12 Genomes Consortium"/>
            <person name="Clark A.G."/>
            <person name="Eisen M.B."/>
            <person name="Smith D.R."/>
            <person name="Bergman C.M."/>
            <person name="Oliver B."/>
            <person name="Markow T.A."/>
            <person name="Kaufman T.C."/>
            <person name="Kellis M."/>
            <person name="Gelbart W."/>
            <person name="Iyer V.N."/>
            <person name="Pollard D.A."/>
            <person name="Sackton T.B."/>
            <person name="Larracuente A.M."/>
            <person name="Singh N.D."/>
            <person name="Abad J.P."/>
            <person name="Abt D.N."/>
            <person name="Adryan B."/>
            <person name="Aguade M."/>
            <person name="Akashi H."/>
            <person name="Anderson W.W."/>
            <person name="Aquadro C.F."/>
            <person name="Ardell D.H."/>
            <person name="Arguello R."/>
            <person name="Artieri C.G."/>
            <person name="Barbash D.A."/>
            <person name="Barker D."/>
            <person name="Barsanti P."/>
            <person name="Batterham P."/>
            <person name="Batzoglou S."/>
            <person name="Begun D."/>
            <person name="Bhutkar A."/>
            <person name="Blanco E."/>
            <person name="Bosak S.A."/>
            <person name="Bradley R.K."/>
            <person name="Brand A.D."/>
            <person name="Brent M.R."/>
            <person name="Brooks A.N."/>
            <person name="Brown R.H."/>
            <person name="Butlin R.K."/>
            <person name="Caggese C."/>
            <person name="Calvi B.R."/>
            <person name="Bernardo de Carvalho A."/>
            <person name="Caspi A."/>
            <person name="Castrezana S."/>
            <person name="Celniker S.E."/>
            <person name="Chang J.L."/>
            <person name="Chapple C."/>
            <person name="Chatterji S."/>
            <person name="Chinwalla A."/>
            <person name="Civetta A."/>
            <person name="Clifton S.W."/>
            <person name="Comeron J.M."/>
            <person name="Costello J.C."/>
            <person name="Coyne J.A."/>
            <person name="Daub J."/>
            <person name="David R.G."/>
            <person name="Delcher A.L."/>
            <person name="Delehaunty K."/>
            <person name="Do C.B."/>
            <person name="Ebling H."/>
            <person name="Edwards K."/>
            <person name="Eickbush T."/>
            <person name="Evans J.D."/>
            <person name="Filipski A."/>
            <person name="Findeiss S."/>
            <person name="Freyhult E."/>
            <person name="Fulton L."/>
            <person name="Fulton R."/>
            <person name="Garcia A.C."/>
            <person name="Gardiner A."/>
            <person name="Garfield D.A."/>
            <person name="Garvin B.E."/>
            <person name="Gibson G."/>
            <person name="Gilbert D."/>
            <person name="Gnerre S."/>
            <person name="Godfrey J."/>
            <person name="Good R."/>
            <person name="Gotea V."/>
            <person name="Gravely B."/>
            <person name="Greenberg A.J."/>
            <person name="Griffiths-Jones S."/>
            <person name="Gross S."/>
            <person name="Guigo R."/>
            <person name="Gustafson E.A."/>
            <person name="Haerty W."/>
            <person name="Hahn M.W."/>
            <person name="Halligan D.L."/>
            <person name="Halpern A.L."/>
            <person name="Halter G.M."/>
            <person name="Han M.V."/>
            <person name="Heger A."/>
            <person name="Hillier L."/>
            <person name="Hinrichs A.S."/>
            <person name="Holmes I."/>
            <person name="Hoskins R.A."/>
            <person name="Hubisz M.J."/>
            <person name="Hultmark D."/>
            <person name="Huntley M.A."/>
            <person name="Jaffe D.B."/>
            <person name="Jagadeeshan S."/>
            <person name="Jeck W.R."/>
            <person name="Johnson J."/>
            <person name="Jones C.D."/>
            <person name="Jordan W.C."/>
            <person name="Karpen G.H."/>
            <person name="Kataoka E."/>
            <person name="Keightley P.D."/>
            <person name="Kheradpour P."/>
            <person name="Kirkness E.F."/>
            <person name="Koerich L.B."/>
            <person name="Kristiansen K."/>
            <person name="Kudrna D."/>
            <person name="Kulathinal R.J."/>
            <person name="Kumar S."/>
            <person name="Kwok R."/>
            <person name="Lander E."/>
            <person name="Langley C.H."/>
            <person name="Lapoint R."/>
            <person name="Lazzaro B.P."/>
            <person name="Lee S.J."/>
            <person name="Levesque L."/>
            <person name="Li R."/>
            <person name="Lin C.F."/>
            <person name="Lin M.F."/>
            <person name="Lindblad-Toh K."/>
            <person name="Llopart A."/>
            <person name="Long M."/>
            <person name="Low L."/>
            <person name="Lozovsky E."/>
            <person name="Lu J."/>
            <person name="Luo M."/>
            <person name="Machado C.A."/>
            <person name="Makalowski W."/>
            <person name="Marzo M."/>
            <person name="Matsuda M."/>
            <person name="Matzkin L."/>
            <person name="McAllister B."/>
            <person name="McBride C.S."/>
            <person name="McKernan B."/>
            <person name="McKernan K."/>
            <person name="Mendez-Lago M."/>
            <person name="Minx P."/>
            <person name="Mollenhauer M.U."/>
            <person name="Montooth K."/>
            <person name="Mount S.M."/>
            <person name="Mu X."/>
            <person name="Myers E."/>
            <person name="Negre B."/>
            <person name="Newfeld S."/>
            <person name="Nielsen R."/>
            <person name="Noor M.A."/>
            <person name="O'Grady P."/>
            <person name="Pachter L."/>
            <person name="Papaceit M."/>
            <person name="Parisi M.J."/>
            <person name="Parisi M."/>
            <person name="Parts L."/>
            <person name="Pedersen J.S."/>
            <person name="Pesole G."/>
            <person name="Phillippy A.M."/>
            <person name="Ponting C.P."/>
            <person name="Pop M."/>
            <person name="Porcelli D."/>
            <person name="Powell J.R."/>
            <person name="Prohaska S."/>
            <person name="Pruitt K."/>
            <person name="Puig M."/>
            <person name="Quesneville H."/>
            <person name="Ram K.R."/>
            <person name="Rand D."/>
            <person name="Rasmussen M.D."/>
            <person name="Reed L.K."/>
            <person name="Reenan R."/>
            <person name="Reily A."/>
            <person name="Remington K.A."/>
            <person name="Rieger T.T."/>
            <person name="Ritchie M.G."/>
            <person name="Robin C."/>
            <person name="Rogers Y.H."/>
            <person name="Rohde C."/>
            <person name="Rozas J."/>
            <person name="Rubenfield M.J."/>
            <person name="Ruiz A."/>
            <person name="Russo S."/>
            <person name="Salzberg S.L."/>
            <person name="Sanchez-Gracia A."/>
            <person name="Saranga D.J."/>
            <person name="Sato H."/>
            <person name="Schaeffer S.W."/>
            <person name="Schatz M.C."/>
            <person name="Schlenke T."/>
            <person name="Schwartz R."/>
            <person name="Segarra C."/>
            <person name="Singh R.S."/>
            <person name="Sirot L."/>
            <person name="Sirota M."/>
            <person name="Sisneros N.B."/>
            <person name="Smith C.D."/>
            <person name="Smith T.F."/>
            <person name="Spieth J."/>
            <person name="Stage D.E."/>
            <person name="Stark A."/>
            <person name="Stephan W."/>
            <person name="Strausberg R.L."/>
            <person name="Strempel S."/>
            <person name="Sturgill D."/>
            <person name="Sutton G."/>
            <person name="Sutton G.G."/>
            <person name="Tao W."/>
            <person name="Teichmann S."/>
            <person name="Tobari Y.N."/>
            <person name="Tomimura Y."/>
            <person name="Tsolas J.M."/>
            <person name="Valente V.L."/>
            <person name="Venter E."/>
            <person name="Venter J.C."/>
            <person name="Vicario S."/>
            <person name="Vieira F.G."/>
            <person name="Vilella A.J."/>
            <person name="Villasante A."/>
            <person name="Walenz B."/>
            <person name="Wang J."/>
            <person name="Wasserman M."/>
            <person name="Watts T."/>
            <person name="Wilson D."/>
            <person name="Wilson R.K."/>
            <person name="Wing R.A."/>
            <person name="Wolfner M.F."/>
            <person name="Wong A."/>
            <person name="Wong G.K."/>
            <person name="Wu C.I."/>
            <person name="Wu G."/>
            <person name="Yamamoto D."/>
            <person name="Yang H.P."/>
            <person name="Yang S.P."/>
            <person name="Yorke J.A."/>
            <person name="Yoshida K."/>
            <person name="Zdobnov E."/>
            <person name="Zhang P."/>
            <person name="Zhang Y."/>
            <person name="Zimin A.V."/>
            <person name="Baldwin J."/>
            <person name="Abdouelleil A."/>
            <person name="Abdulkadir J."/>
            <person name="Abebe A."/>
            <person name="Abera B."/>
            <person name="Abreu J."/>
            <person name="Acer S.C."/>
            <person name="Aftuck L."/>
            <person name="Alexander A."/>
            <person name="An P."/>
            <person name="Anderson E."/>
            <person name="Anderson S."/>
            <person name="Arachi H."/>
            <person name="Azer M."/>
            <person name="Bachantsang P."/>
            <person name="Barry A."/>
            <person name="Bayul T."/>
            <person name="Berlin A."/>
            <person name="Bessette D."/>
            <person name="Bloom T."/>
            <person name="Blye J."/>
            <person name="Boguslavskiy L."/>
            <person name="Bonnet C."/>
            <person name="Boukhgalter B."/>
            <person name="Bourzgui I."/>
            <person name="Brown A."/>
            <person name="Cahill P."/>
            <person name="Channer S."/>
            <person name="Cheshatsang Y."/>
            <person name="Chuda L."/>
            <person name="Citroen M."/>
            <person name="Collymore A."/>
            <person name="Cooke P."/>
            <person name="Costello M."/>
            <person name="D'Aco K."/>
            <person name="Daza R."/>
            <person name="De Haan G."/>
            <person name="DeGray S."/>
            <person name="DeMaso C."/>
            <person name="Dhargay N."/>
            <person name="Dooley K."/>
            <person name="Dooley E."/>
            <person name="Doricent M."/>
            <person name="Dorje P."/>
            <person name="Dorjee K."/>
            <person name="Dupes A."/>
            <person name="Elong R."/>
            <person name="Falk J."/>
            <person name="Farina A."/>
            <person name="Faro S."/>
            <person name="Ferguson D."/>
            <person name="Fisher S."/>
            <person name="Foley C.D."/>
            <person name="Franke A."/>
            <person name="Friedrich D."/>
            <person name="Gadbois L."/>
            <person name="Gearin G."/>
            <person name="Gearin C.R."/>
            <person name="Giannoukos G."/>
            <person name="Goode T."/>
            <person name="Graham J."/>
            <person name="Grandbois E."/>
            <person name="Grewal S."/>
            <person name="Gyaltsen K."/>
            <person name="Hafez N."/>
            <person name="Hagos B."/>
            <person name="Hall J."/>
            <person name="Henson C."/>
            <person name="Hollinger A."/>
            <person name="Honan T."/>
            <person name="Huard M.D."/>
            <person name="Hughes L."/>
            <person name="Hurhula B."/>
            <person name="Husby M.E."/>
            <person name="Kamat A."/>
            <person name="Kanga B."/>
            <person name="Kashin S."/>
            <person name="Khazanovich D."/>
            <person name="Kisner P."/>
            <person name="Lance K."/>
            <person name="Lara M."/>
            <person name="Lee W."/>
            <person name="Lennon N."/>
            <person name="Letendre F."/>
            <person name="LeVine R."/>
            <person name="Lipovsky A."/>
            <person name="Liu X."/>
            <person name="Liu J."/>
            <person name="Liu S."/>
            <person name="Lokyitsang T."/>
            <person name="Lokyitsang Y."/>
            <person name="Lubonja R."/>
            <person name="Lui A."/>
            <person name="MacDonald P."/>
            <person name="Magnisalis V."/>
            <person name="Maru K."/>
            <person name="Matthews C."/>
            <person name="McCusker W."/>
            <person name="McDonough S."/>
            <person name="Mehta T."/>
            <person name="Meldrim J."/>
            <person name="Meneus L."/>
            <person name="Mihai O."/>
            <person name="Mihalev A."/>
            <person name="Mihova T."/>
            <person name="Mittelman R."/>
            <person name="Mlenga V."/>
            <person name="Montmayeur A."/>
            <person name="Mulrain L."/>
            <person name="Navidi A."/>
            <person name="Naylor J."/>
            <person name="Negash T."/>
            <person name="Nguyen T."/>
            <person name="Nguyen N."/>
            <person name="Nicol R."/>
            <person name="Norbu C."/>
            <person name="Norbu N."/>
            <person name="Novod N."/>
            <person name="O'Neill B."/>
            <person name="Osman S."/>
            <person name="Markiewicz E."/>
            <person name="Oyono O.L."/>
            <person name="Patti C."/>
            <person name="Phunkhang P."/>
            <person name="Pierre F."/>
            <person name="Priest M."/>
            <person name="Raghuraman S."/>
            <person name="Rege F."/>
            <person name="Reyes R."/>
            <person name="Rise C."/>
            <person name="Rogov P."/>
            <person name="Ross K."/>
            <person name="Ryan E."/>
            <person name="Settipalli S."/>
            <person name="Shea T."/>
            <person name="Sherpa N."/>
            <person name="Shi L."/>
            <person name="Shih D."/>
            <person name="Sparrow T."/>
            <person name="Spaulding J."/>
            <person name="Stalker J."/>
            <person name="Stange-Thomann N."/>
            <person name="Stavropoulos S."/>
            <person name="Stone C."/>
            <person name="Strader C."/>
            <person name="Tesfaye S."/>
            <person name="Thomson T."/>
            <person name="Thoulutsang Y."/>
            <person name="Thoulutsang D."/>
            <person name="Topham K."/>
            <person name="Topping I."/>
            <person name="Tsamla T."/>
            <person name="Vassiliev H."/>
            <person name="Vo A."/>
            <person name="Wangchuk T."/>
            <person name="Wangdi T."/>
            <person name="Weiand M."/>
            <person name="Wilkinson J."/>
            <person name="Wilson A."/>
            <person name="Yadav S."/>
            <person name="Young G."/>
            <person name="Yu Q."/>
            <person name="Zembek L."/>
            <person name="Zhong D."/>
            <person name="Zimmer A."/>
            <person name="Zwirko Z."/>
            <person name="Jaffe D.B."/>
            <person name="Alvarez P."/>
            <person name="Brockman W."/>
            <person name="Butler J."/>
            <person name="Chin C."/>
            <person name="Gnerre S."/>
            <person name="Grabherr M."/>
            <person name="Kleber M."/>
            <person name="Mauceli E."/>
            <person name="MacCallum I."/>
        </authorList>
    </citation>
    <scope>NUCLEOTIDE SEQUENCE [LARGE SCALE GENOMIC DNA]</scope>
    <source>
        <strain evidence="5">Tucson 15010-1051.87</strain>
    </source>
</reference>
<keyword evidence="1" id="KW-0433">Leucine-rich repeat</keyword>
<dbReference type="PROSITE" id="PS51450">
    <property type="entry name" value="LRR"/>
    <property type="match status" value="1"/>
</dbReference>
<gene>
    <name evidence="4" type="primary">Dvir\GJ15419</name>
    <name evidence="4" type="ORF">Dvir_GJ15419</name>
</gene>
<dbReference type="SMR" id="B4MG39"/>
<dbReference type="STRING" id="7244.B4MG39"/>